<dbReference type="InterPro" id="IPR051082">
    <property type="entry name" value="Pentapeptide-BTB/POZ_domain"/>
</dbReference>
<comment type="caution">
    <text evidence="1">The sequence shown here is derived from an EMBL/GenBank/DDBJ whole genome shotgun (WGS) entry which is preliminary data.</text>
</comment>
<dbReference type="PANTHER" id="PTHR14136">
    <property type="entry name" value="BTB_POZ DOMAIN-CONTAINING PROTEIN KCTD9"/>
    <property type="match status" value="1"/>
</dbReference>
<dbReference type="Gene3D" id="2.160.20.80">
    <property type="entry name" value="E3 ubiquitin-protein ligase SopA"/>
    <property type="match status" value="2"/>
</dbReference>
<name>A0ABW6IBB0_9CYAN</name>
<evidence type="ECO:0000313" key="2">
    <source>
        <dbReference type="Proteomes" id="UP001600165"/>
    </source>
</evidence>
<dbReference type="EMBL" id="JBHZOL010000021">
    <property type="protein sequence ID" value="MFE4105329.1"/>
    <property type="molecule type" value="Genomic_DNA"/>
</dbReference>
<protein>
    <submittedName>
        <fullName evidence="1">Pentapeptide repeat-containing protein</fullName>
    </submittedName>
</protein>
<gene>
    <name evidence="1" type="ORF">ACFVKH_03500</name>
</gene>
<organism evidence="1 2">
    <name type="scientific">Almyronema epifaneia S1</name>
    <dbReference type="NCBI Taxonomy" id="2991925"/>
    <lineage>
        <taxon>Bacteria</taxon>
        <taxon>Bacillati</taxon>
        <taxon>Cyanobacteriota</taxon>
        <taxon>Cyanophyceae</taxon>
        <taxon>Nodosilineales</taxon>
        <taxon>Nodosilineaceae</taxon>
        <taxon>Almyronema</taxon>
        <taxon>Almyronema epifaneia</taxon>
    </lineage>
</organism>
<dbReference type="SUPFAM" id="SSF141571">
    <property type="entry name" value="Pentapeptide repeat-like"/>
    <property type="match status" value="2"/>
</dbReference>
<dbReference type="InterPro" id="IPR001646">
    <property type="entry name" value="5peptide_repeat"/>
</dbReference>
<reference evidence="1 2" key="1">
    <citation type="submission" date="2024-10" db="EMBL/GenBank/DDBJ databases">
        <authorList>
            <person name="Ratan Roy A."/>
            <person name="Morales Sandoval P.H."/>
            <person name="De Los Santos Villalobos S."/>
            <person name="Chakraborty S."/>
            <person name="Mukherjee J."/>
        </authorList>
    </citation>
    <scope>NUCLEOTIDE SEQUENCE [LARGE SCALE GENOMIC DNA]</scope>
    <source>
        <strain evidence="1 2">S1</strain>
    </source>
</reference>
<sequence length="513" mass="56133">MMNAEELLEKYATGMRDFEGIHLSETHLVGATLTGINLKSAKLNVANLSSVNLSHSDLSYAKLNVTRLSGANLSQAKLHKANLNVTNLIRAILVGADLSGVSMIRAELLRAELSNANLQGANLSESDLREVRLRWANLMQANLGRSDLRNSILTAAILKEADLHAANLSRADLSGTVLVGAELRHANLRSAKLVGANLRGANLRWADLSGADLREADLTDAKLSGANLTGANLAGADLYNTSLVHADLSQANLIAATCVSSNLTGATLTGSKLYATVCSELRTTELTCDWIDLSTTGDRSQLHHFQKPSEIEFFFNRVPPQVIINVDAPLTQAAHLSLAKAYATISQHFHPLKQPPSILIRGRKTTLTFQLQQNDDLFIIAYLASLPFQDYKPVEKTLSHLIQAVERELTSTSLSLKTYLMGLGRRLTHLVHQANNLELTLSEHPFGEIPIQLCLVNSNHHWLEIYQNPRFGIRGPQQDEMGFTIHPRQDLVPELSAVAEFIRGMHQSLPLCG</sequence>
<keyword evidence="2" id="KW-1185">Reference proteome</keyword>
<dbReference type="Pfam" id="PF00805">
    <property type="entry name" value="Pentapeptide"/>
    <property type="match status" value="4"/>
</dbReference>
<dbReference type="PANTHER" id="PTHR14136:SF17">
    <property type="entry name" value="BTB_POZ DOMAIN-CONTAINING PROTEIN KCTD9"/>
    <property type="match status" value="1"/>
</dbReference>
<proteinExistence type="predicted"/>
<dbReference type="Proteomes" id="UP001600165">
    <property type="component" value="Unassembled WGS sequence"/>
</dbReference>
<evidence type="ECO:0000313" key="1">
    <source>
        <dbReference type="EMBL" id="MFE4105329.1"/>
    </source>
</evidence>
<accession>A0ABW6IBB0</accession>
<dbReference type="RefSeq" id="WP_377961670.1">
    <property type="nucleotide sequence ID" value="NZ_JBHZOL010000021.1"/>
</dbReference>